<feature type="compositionally biased region" description="Low complexity" evidence="1">
    <location>
        <begin position="333"/>
        <end position="343"/>
    </location>
</feature>
<dbReference type="STRING" id="7167.A0A182FHZ9"/>
<feature type="region of interest" description="Disordered" evidence="1">
    <location>
        <begin position="351"/>
        <end position="399"/>
    </location>
</feature>
<dbReference type="PANTHER" id="PTHR45845:SF3">
    <property type="entry name" value="PURATROPHIN-1-LIKE, ISOFORM A"/>
    <property type="match status" value="1"/>
</dbReference>
<dbReference type="Proteomes" id="UP000069272">
    <property type="component" value="Chromosome 3L"/>
</dbReference>
<sequence length="399" mass="40716">MAFASCFAPQNLSWCEGWPLAVPGALVLHLGAIDESLVRAQDTYLCIRPEQDTSKAELYAVWRGATSAAAAAPSAANTEPIPSPPSSTSSPPSSSIVYRRLDPLRDPITPLAVEMLTEDLAGLLQNLLVGIERAISRVPLEDLSFPLAPAAEGGGAGEPDETAGSLPAEPGDAEPGGGGVGGRYIVCPGTPKIGLKRRELITKNNNSKLLISSKYTQLKHRPSATTVTATSGANGTQPVVRQVASPGATPAQPGSDDSSAANQTDLRKSENPAPIIIGGSVSGNQRNDGLNVTICDTGGAGGAGGAGGGDNHQSHQSALADIGASVGGQQPQTTTTTSATTSSLPLFCLGGSFPHIDSDEESSDDQKKVETPGGPGKGHRKTGTRYATTTTRVHVTGMS</sequence>
<feature type="region of interest" description="Disordered" evidence="1">
    <location>
        <begin position="149"/>
        <end position="183"/>
    </location>
</feature>
<evidence type="ECO:0000313" key="2">
    <source>
        <dbReference type="EnsemblMetazoa" id="AALB006143-PA"/>
    </source>
</evidence>
<dbReference type="EnsemblMetazoa" id="AALB006143-RA">
    <property type="protein sequence ID" value="AALB006143-PA"/>
    <property type="gene ID" value="AALB006143"/>
</dbReference>
<dbReference type="AlphaFoldDB" id="A0A182FHZ9"/>
<organism evidence="2 3">
    <name type="scientific">Anopheles albimanus</name>
    <name type="common">New world malaria mosquito</name>
    <dbReference type="NCBI Taxonomy" id="7167"/>
    <lineage>
        <taxon>Eukaryota</taxon>
        <taxon>Metazoa</taxon>
        <taxon>Ecdysozoa</taxon>
        <taxon>Arthropoda</taxon>
        <taxon>Hexapoda</taxon>
        <taxon>Insecta</taxon>
        <taxon>Pterygota</taxon>
        <taxon>Neoptera</taxon>
        <taxon>Endopterygota</taxon>
        <taxon>Diptera</taxon>
        <taxon>Nematocera</taxon>
        <taxon>Culicoidea</taxon>
        <taxon>Culicidae</taxon>
        <taxon>Anophelinae</taxon>
        <taxon>Anopheles</taxon>
    </lineage>
</organism>
<name>A0A182FHZ9_ANOAL</name>
<feature type="compositionally biased region" description="Low complexity" evidence="1">
    <location>
        <begin position="384"/>
        <end position="399"/>
    </location>
</feature>
<dbReference type="InterPro" id="IPR052231">
    <property type="entry name" value="Rho_GEF_signaling-related"/>
</dbReference>
<reference evidence="2 3" key="1">
    <citation type="journal article" date="2017" name="G3 (Bethesda)">
        <title>The Physical Genome Mapping of Anopheles albimanus Corrected Scaffold Misassemblies and Identified Interarm Rearrangements in Genus Anopheles.</title>
        <authorList>
            <person name="Artemov G.N."/>
            <person name="Peery A.N."/>
            <person name="Jiang X."/>
            <person name="Tu Z."/>
            <person name="Stegniy V.N."/>
            <person name="Sharakhova M.V."/>
            <person name="Sharakhov I.V."/>
        </authorList>
    </citation>
    <scope>NUCLEOTIDE SEQUENCE [LARGE SCALE GENOMIC DNA]</scope>
    <source>
        <strain evidence="2 3">ALBI9_A</strain>
    </source>
</reference>
<feature type="compositionally biased region" description="Low complexity" evidence="1">
    <location>
        <begin position="86"/>
        <end position="95"/>
    </location>
</feature>
<evidence type="ECO:0000313" key="3">
    <source>
        <dbReference type="Proteomes" id="UP000069272"/>
    </source>
</evidence>
<accession>A0A182FHZ9</accession>
<proteinExistence type="predicted"/>
<feature type="region of interest" description="Disordered" evidence="1">
    <location>
        <begin position="243"/>
        <end position="287"/>
    </location>
</feature>
<dbReference type="PANTHER" id="PTHR45845">
    <property type="entry name" value="RHO GUANINE NUCLEOTIDE EXCHANGE FACTOR-RELATED"/>
    <property type="match status" value="1"/>
</dbReference>
<feature type="region of interest" description="Disordered" evidence="1">
    <location>
        <begin position="325"/>
        <end position="344"/>
    </location>
</feature>
<evidence type="ECO:0000256" key="1">
    <source>
        <dbReference type="SAM" id="MobiDB-lite"/>
    </source>
</evidence>
<protein>
    <submittedName>
        <fullName evidence="2">Uncharacterized protein</fullName>
    </submittedName>
</protein>
<dbReference type="VEuPathDB" id="VectorBase:AALB006143"/>
<keyword evidence="3" id="KW-1185">Reference proteome</keyword>
<dbReference type="VEuPathDB" id="VectorBase:AALB20_031890"/>
<reference evidence="2" key="2">
    <citation type="submission" date="2022-08" db="UniProtKB">
        <authorList>
            <consortium name="EnsemblMetazoa"/>
        </authorList>
    </citation>
    <scope>IDENTIFICATION</scope>
    <source>
        <strain evidence="2">STECLA/ALBI9_A</strain>
    </source>
</reference>
<feature type="compositionally biased region" description="Polar residues" evidence="1">
    <location>
        <begin position="255"/>
        <end position="264"/>
    </location>
</feature>
<feature type="region of interest" description="Disordered" evidence="1">
    <location>
        <begin position="73"/>
        <end position="95"/>
    </location>
</feature>